<dbReference type="EMBL" id="SXDP01000008">
    <property type="protein sequence ID" value="NEZ47467.1"/>
    <property type="molecule type" value="Genomic_DNA"/>
</dbReference>
<dbReference type="PANTHER" id="PTHR35024">
    <property type="entry name" value="HYPOTHETICAL CYTOSOLIC PROTEIN"/>
    <property type="match status" value="1"/>
</dbReference>
<dbReference type="Pfam" id="PF04519">
    <property type="entry name" value="Bactofilin"/>
    <property type="match status" value="1"/>
</dbReference>
<dbReference type="Proteomes" id="UP000473885">
    <property type="component" value="Unassembled WGS sequence"/>
</dbReference>
<organism evidence="2 3">
    <name type="scientific">Clostridium niameyense</name>
    <dbReference type="NCBI Taxonomy" id="1622073"/>
    <lineage>
        <taxon>Bacteria</taxon>
        <taxon>Bacillati</taxon>
        <taxon>Bacillota</taxon>
        <taxon>Clostridia</taxon>
        <taxon>Eubacteriales</taxon>
        <taxon>Clostridiaceae</taxon>
        <taxon>Clostridium</taxon>
    </lineage>
</organism>
<reference evidence="2 3" key="1">
    <citation type="submission" date="2019-04" db="EMBL/GenBank/DDBJ databases">
        <title>Genome sequencing of Clostridium botulinum Groups I-IV and Clostridium butyricum.</title>
        <authorList>
            <person name="Brunt J."/>
            <person name="Van Vliet A.H.M."/>
            <person name="Stringer S.C."/>
            <person name="Carter A.T."/>
            <person name="Peck M.W."/>
        </authorList>
    </citation>
    <scope>NUCLEOTIDE SEQUENCE [LARGE SCALE GENOMIC DNA]</scope>
    <source>
        <strain evidence="2 3">IFR 18/094</strain>
    </source>
</reference>
<proteinExistence type="inferred from homology"/>
<dbReference type="AlphaFoldDB" id="A0A6M0RCE7"/>
<evidence type="ECO:0000313" key="2">
    <source>
        <dbReference type="EMBL" id="NEZ47467.1"/>
    </source>
</evidence>
<name>A0A6M0RCE7_9CLOT</name>
<dbReference type="InterPro" id="IPR007607">
    <property type="entry name" value="BacA/B"/>
</dbReference>
<evidence type="ECO:0000256" key="1">
    <source>
        <dbReference type="ARBA" id="ARBA00044755"/>
    </source>
</evidence>
<protein>
    <submittedName>
        <fullName evidence="2">Polymer-forming cytoskeletal protein</fullName>
    </submittedName>
</protein>
<gene>
    <name evidence="2" type="ORF">FDF74_09715</name>
</gene>
<sequence length="129" mass="13611">MFKNKKSLVENKLDTVIGSDTSIEGDINSSETIKIDGKLIGDIEGKSQVIIGDLGLVQGNINAKDITISGKVEGNIICNNLIQIKSSGKVLGDIQTINLVVEDGGVVNGSCSMKVDDIKRIVGPNVCQL</sequence>
<accession>A0A6M0RCE7</accession>
<keyword evidence="3" id="KW-1185">Reference proteome</keyword>
<dbReference type="PANTHER" id="PTHR35024:SF4">
    <property type="entry name" value="POLYMER-FORMING CYTOSKELETAL PROTEIN"/>
    <property type="match status" value="1"/>
</dbReference>
<comment type="caution">
    <text evidence="2">The sequence shown here is derived from an EMBL/GenBank/DDBJ whole genome shotgun (WGS) entry which is preliminary data.</text>
</comment>
<comment type="similarity">
    <text evidence="1">Belongs to the bactofilin family.</text>
</comment>
<evidence type="ECO:0000313" key="3">
    <source>
        <dbReference type="Proteomes" id="UP000473885"/>
    </source>
</evidence>
<dbReference type="RefSeq" id="WP_163249478.1">
    <property type="nucleotide sequence ID" value="NZ_SXDP01000008.1"/>
</dbReference>